<sequence>MSAIFETISEVTTETISEVTPLNVSAVLFDLVGSVIKFRPISSAVRDKKRNAALQSLSAVGATVALEPGIVDFAPSAFHHFHDEIAH</sequence>
<dbReference type="Proteomes" id="UP000230709">
    <property type="component" value="Chromosome"/>
</dbReference>
<dbReference type="AlphaFoldDB" id="A0A2D2CZH9"/>
<accession>A0A2D2CZH9</accession>
<dbReference type="EMBL" id="CP023737">
    <property type="protein sequence ID" value="ATQ68104.1"/>
    <property type="molecule type" value="Genomic_DNA"/>
</dbReference>
<name>A0A2D2CZH9_METT3</name>
<proteinExistence type="predicted"/>
<gene>
    <name evidence="1" type="ORF">CQW49_09545</name>
</gene>
<evidence type="ECO:0000313" key="2">
    <source>
        <dbReference type="Proteomes" id="UP000230709"/>
    </source>
</evidence>
<keyword evidence="2" id="KW-1185">Reference proteome</keyword>
<reference evidence="2" key="1">
    <citation type="submission" date="2017-10" db="EMBL/GenBank/DDBJ databases">
        <title>Completed PacBio SMRT sequence of Methylosinus trichosporium OB3b reveals presence of a third large plasmid.</title>
        <authorList>
            <person name="Charles T.C."/>
            <person name="Lynch M.D.J."/>
            <person name="Heil J.R."/>
            <person name="Cheng J."/>
        </authorList>
    </citation>
    <scope>NUCLEOTIDE SEQUENCE [LARGE SCALE GENOMIC DNA]</scope>
    <source>
        <strain evidence="2">OB3b</strain>
    </source>
</reference>
<evidence type="ECO:0000313" key="1">
    <source>
        <dbReference type="EMBL" id="ATQ68104.1"/>
    </source>
</evidence>
<protein>
    <submittedName>
        <fullName evidence="1">Uncharacterized protein</fullName>
    </submittedName>
</protein>
<organism evidence="1 2">
    <name type="scientific">Methylosinus trichosporium (strain ATCC 35070 / NCIMB 11131 / UNIQEM 75 / OB3b)</name>
    <dbReference type="NCBI Taxonomy" id="595536"/>
    <lineage>
        <taxon>Bacteria</taxon>
        <taxon>Pseudomonadati</taxon>
        <taxon>Pseudomonadota</taxon>
        <taxon>Alphaproteobacteria</taxon>
        <taxon>Hyphomicrobiales</taxon>
        <taxon>Methylocystaceae</taxon>
        <taxon>Methylosinus</taxon>
    </lineage>
</organism>
<dbReference type="KEGG" id="mtw:CQW49_09545"/>